<keyword evidence="5 10" id="KW-0552">Olfaction</keyword>
<dbReference type="HOGENOM" id="CLU_062908_0_0_1"/>
<evidence type="ECO:0000256" key="7">
    <source>
        <dbReference type="ARBA" id="ARBA00023136"/>
    </source>
</evidence>
<reference evidence="11 12" key="2">
    <citation type="journal article" date="2010" name="Nucleic Acids Res.">
        <title>BeetleBase in 2010: revisions to provide comprehensive genomic information for Tribolium castaneum.</title>
        <authorList>
            <person name="Kim H.S."/>
            <person name="Murphy T."/>
            <person name="Xia J."/>
            <person name="Caragea D."/>
            <person name="Park Y."/>
            <person name="Beeman R.W."/>
            <person name="Lorenzen M.D."/>
            <person name="Butcher S."/>
            <person name="Manak J.R."/>
            <person name="Brown S.J."/>
        </authorList>
    </citation>
    <scope>GENOME REANNOTATION</scope>
    <source>
        <strain evidence="11 12">Georgia GA2</strain>
    </source>
</reference>
<dbReference type="EMBL" id="KQ971372">
    <property type="protein sequence ID" value="EFA10701.1"/>
    <property type="molecule type" value="Genomic_DNA"/>
</dbReference>
<feature type="transmembrane region" description="Helical" evidence="10">
    <location>
        <begin position="177"/>
        <end position="197"/>
    </location>
</feature>
<gene>
    <name evidence="11" type="primary">AUGUSTUS-3.0.2_11879</name>
    <name evidence="11" type="ORF">TcasGA2_TC011879</name>
</gene>
<keyword evidence="4 10" id="KW-0812">Transmembrane</keyword>
<dbReference type="Proteomes" id="UP000007266">
    <property type="component" value="Linkage group 9"/>
</dbReference>
<dbReference type="AlphaFoldDB" id="D6WZ98"/>
<sequence>MKYILMKKTIAFLSVTGFWPKTKESTKTRAFCILFSSSFLLFGSLGYLIVYRKFGSDDIDSIETATSHFGVLYFMFFWILKRDGLVHIVNLLSDFSKFGEPRFFNDRNRQLDYLLQYCIFVLSVATGGVFLCPIIFVKNCEMVKQEKNLTKVCGLVSNVWAPFDYSEYPMKRVVSLWESYCCFINFGCGGIMSFTMIKTMEHLHIRVEQLKDMFPDVVNEKNLAVRKQKLEKWVKYHLHLYDIGELMNNTYRYCLSVIVLCVGILFGCIGISTMQPGSSHNSLFLFMGWFQSICILCMVGQRLLDVFLSVGVMAYDSAWYEKDVDFQKAVLMIMIRARRPVLIYAGPFTNLSHLLILGVLQTSYSYINLLNAK</sequence>
<dbReference type="FunCoup" id="D6WZ98">
    <property type="interactions" value="54"/>
</dbReference>
<keyword evidence="12" id="KW-1185">Reference proteome</keyword>
<dbReference type="GO" id="GO:0005886">
    <property type="term" value="C:plasma membrane"/>
    <property type="evidence" value="ECO:0000318"/>
    <property type="project" value="GO_Central"/>
</dbReference>
<feature type="transmembrane region" description="Helical" evidence="10">
    <location>
        <begin position="113"/>
        <end position="136"/>
    </location>
</feature>
<feature type="transmembrane region" description="Helical" evidence="10">
    <location>
        <begin position="253"/>
        <end position="272"/>
    </location>
</feature>
<dbReference type="InterPro" id="IPR004117">
    <property type="entry name" value="7tm6_olfct_rcpt"/>
</dbReference>
<dbReference type="PANTHER" id="PTHR21137">
    <property type="entry name" value="ODORANT RECEPTOR"/>
    <property type="match status" value="1"/>
</dbReference>
<keyword evidence="9 10" id="KW-0807">Transducer</keyword>
<organism evidence="11 12">
    <name type="scientific">Tribolium castaneum</name>
    <name type="common">Red flour beetle</name>
    <dbReference type="NCBI Taxonomy" id="7070"/>
    <lineage>
        <taxon>Eukaryota</taxon>
        <taxon>Metazoa</taxon>
        <taxon>Ecdysozoa</taxon>
        <taxon>Arthropoda</taxon>
        <taxon>Hexapoda</taxon>
        <taxon>Insecta</taxon>
        <taxon>Pterygota</taxon>
        <taxon>Neoptera</taxon>
        <taxon>Endopterygota</taxon>
        <taxon>Coleoptera</taxon>
        <taxon>Polyphaga</taxon>
        <taxon>Cucujiformia</taxon>
        <taxon>Tenebrionidae</taxon>
        <taxon>Tenebrionidae incertae sedis</taxon>
        <taxon>Tribolium</taxon>
    </lineage>
</organism>
<dbReference type="InParanoid" id="D6WZ98"/>
<dbReference type="PANTHER" id="PTHR21137:SF35">
    <property type="entry name" value="ODORANT RECEPTOR 19A-RELATED"/>
    <property type="match status" value="1"/>
</dbReference>
<keyword evidence="3 10" id="KW-0716">Sensory transduction</keyword>
<comment type="caution">
    <text evidence="10">Lacks conserved residue(s) required for the propagation of feature annotation.</text>
</comment>
<proteinExistence type="inferred from homology"/>
<feature type="transmembrane region" description="Helical" evidence="10">
    <location>
        <begin position="30"/>
        <end position="51"/>
    </location>
</feature>
<evidence type="ECO:0000256" key="5">
    <source>
        <dbReference type="ARBA" id="ARBA00022725"/>
    </source>
</evidence>
<dbReference type="GO" id="GO:0007165">
    <property type="term" value="P:signal transduction"/>
    <property type="evidence" value="ECO:0007669"/>
    <property type="project" value="UniProtKB-KW"/>
</dbReference>
<reference evidence="11 12" key="1">
    <citation type="journal article" date="2008" name="Nature">
        <title>The genome of the model beetle and pest Tribolium castaneum.</title>
        <authorList>
            <consortium name="Tribolium Genome Sequencing Consortium"/>
            <person name="Richards S."/>
            <person name="Gibbs R.A."/>
            <person name="Weinstock G.M."/>
            <person name="Brown S.J."/>
            <person name="Denell R."/>
            <person name="Beeman R.W."/>
            <person name="Gibbs R."/>
            <person name="Beeman R.W."/>
            <person name="Brown S.J."/>
            <person name="Bucher G."/>
            <person name="Friedrich M."/>
            <person name="Grimmelikhuijzen C.J."/>
            <person name="Klingler M."/>
            <person name="Lorenzen M."/>
            <person name="Richards S."/>
            <person name="Roth S."/>
            <person name="Schroder R."/>
            <person name="Tautz D."/>
            <person name="Zdobnov E.M."/>
            <person name="Muzny D."/>
            <person name="Gibbs R.A."/>
            <person name="Weinstock G.M."/>
            <person name="Attaway T."/>
            <person name="Bell S."/>
            <person name="Buhay C.J."/>
            <person name="Chandrabose M.N."/>
            <person name="Chavez D."/>
            <person name="Clerk-Blankenburg K.P."/>
            <person name="Cree A."/>
            <person name="Dao M."/>
            <person name="Davis C."/>
            <person name="Chacko J."/>
            <person name="Dinh H."/>
            <person name="Dugan-Rocha S."/>
            <person name="Fowler G."/>
            <person name="Garner T.T."/>
            <person name="Garnes J."/>
            <person name="Gnirke A."/>
            <person name="Hawes A."/>
            <person name="Hernandez J."/>
            <person name="Hines S."/>
            <person name="Holder M."/>
            <person name="Hume J."/>
            <person name="Jhangiani S.N."/>
            <person name="Joshi V."/>
            <person name="Khan Z.M."/>
            <person name="Jackson L."/>
            <person name="Kovar C."/>
            <person name="Kowis A."/>
            <person name="Lee S."/>
            <person name="Lewis L.R."/>
            <person name="Margolis J."/>
            <person name="Morgan M."/>
            <person name="Nazareth L.V."/>
            <person name="Nguyen N."/>
            <person name="Okwuonu G."/>
            <person name="Parker D."/>
            <person name="Richards S."/>
            <person name="Ruiz S.J."/>
            <person name="Santibanez J."/>
            <person name="Savard J."/>
            <person name="Scherer S.E."/>
            <person name="Schneider B."/>
            <person name="Sodergren E."/>
            <person name="Tautz D."/>
            <person name="Vattahil S."/>
            <person name="Villasana D."/>
            <person name="White C.S."/>
            <person name="Wright R."/>
            <person name="Park Y."/>
            <person name="Beeman R.W."/>
            <person name="Lord J."/>
            <person name="Oppert B."/>
            <person name="Lorenzen M."/>
            <person name="Brown S."/>
            <person name="Wang L."/>
            <person name="Savard J."/>
            <person name="Tautz D."/>
            <person name="Richards S."/>
            <person name="Weinstock G."/>
            <person name="Gibbs R.A."/>
            <person name="Liu Y."/>
            <person name="Worley K."/>
            <person name="Weinstock G."/>
            <person name="Elsik C.G."/>
            <person name="Reese J.T."/>
            <person name="Elhaik E."/>
            <person name="Landan G."/>
            <person name="Graur D."/>
            <person name="Arensburger P."/>
            <person name="Atkinson P."/>
            <person name="Beeman R.W."/>
            <person name="Beidler J."/>
            <person name="Brown S.J."/>
            <person name="Demuth J.P."/>
            <person name="Drury D.W."/>
            <person name="Du Y.Z."/>
            <person name="Fujiwara H."/>
            <person name="Lorenzen M."/>
            <person name="Maselli V."/>
            <person name="Osanai M."/>
            <person name="Park Y."/>
            <person name="Robertson H.M."/>
            <person name="Tu Z."/>
            <person name="Wang J.J."/>
            <person name="Wang S."/>
            <person name="Richards S."/>
            <person name="Song H."/>
            <person name="Zhang L."/>
            <person name="Sodergren E."/>
            <person name="Werner D."/>
            <person name="Stanke M."/>
            <person name="Morgenstern B."/>
            <person name="Solovyev V."/>
            <person name="Kosarev P."/>
            <person name="Brown G."/>
            <person name="Chen H.C."/>
            <person name="Ermolaeva O."/>
            <person name="Hlavina W."/>
            <person name="Kapustin Y."/>
            <person name="Kiryutin B."/>
            <person name="Kitts P."/>
            <person name="Maglott D."/>
            <person name="Pruitt K."/>
            <person name="Sapojnikov V."/>
            <person name="Souvorov A."/>
            <person name="Mackey A.J."/>
            <person name="Waterhouse R.M."/>
            <person name="Wyder S."/>
            <person name="Zdobnov E.M."/>
            <person name="Zdobnov E.M."/>
            <person name="Wyder S."/>
            <person name="Kriventseva E.V."/>
            <person name="Kadowaki T."/>
            <person name="Bork P."/>
            <person name="Aranda M."/>
            <person name="Bao R."/>
            <person name="Beermann A."/>
            <person name="Berns N."/>
            <person name="Bolognesi R."/>
            <person name="Bonneton F."/>
            <person name="Bopp D."/>
            <person name="Brown S.J."/>
            <person name="Bucher G."/>
            <person name="Butts T."/>
            <person name="Chaumot A."/>
            <person name="Denell R.E."/>
            <person name="Ferrier D.E."/>
            <person name="Friedrich M."/>
            <person name="Gordon C.M."/>
            <person name="Jindra M."/>
            <person name="Klingler M."/>
            <person name="Lan Q."/>
            <person name="Lattorff H.M."/>
            <person name="Laudet V."/>
            <person name="von Levetsow C."/>
            <person name="Liu Z."/>
            <person name="Lutz R."/>
            <person name="Lynch J.A."/>
            <person name="da Fonseca R.N."/>
            <person name="Posnien N."/>
            <person name="Reuter R."/>
            <person name="Roth S."/>
            <person name="Savard J."/>
            <person name="Schinko J.B."/>
            <person name="Schmitt C."/>
            <person name="Schoppmeier M."/>
            <person name="Schroder R."/>
            <person name="Shippy T.D."/>
            <person name="Simonnet F."/>
            <person name="Marques-Souza H."/>
            <person name="Tautz D."/>
            <person name="Tomoyasu Y."/>
            <person name="Trauner J."/>
            <person name="Van der Zee M."/>
            <person name="Vervoort M."/>
            <person name="Wittkopp N."/>
            <person name="Wimmer E.A."/>
            <person name="Yang X."/>
            <person name="Jones A.K."/>
            <person name="Sattelle D.B."/>
            <person name="Ebert P.R."/>
            <person name="Nelson D."/>
            <person name="Scott J.G."/>
            <person name="Beeman R.W."/>
            <person name="Muthukrishnan S."/>
            <person name="Kramer K.J."/>
            <person name="Arakane Y."/>
            <person name="Beeman R.W."/>
            <person name="Zhu Q."/>
            <person name="Hogenkamp D."/>
            <person name="Dixit R."/>
            <person name="Oppert B."/>
            <person name="Jiang H."/>
            <person name="Zou Z."/>
            <person name="Marshall J."/>
            <person name="Elpidina E."/>
            <person name="Vinokurov K."/>
            <person name="Oppert C."/>
            <person name="Zou Z."/>
            <person name="Evans J."/>
            <person name="Lu Z."/>
            <person name="Zhao P."/>
            <person name="Sumathipala N."/>
            <person name="Altincicek B."/>
            <person name="Vilcinskas A."/>
            <person name="Williams M."/>
            <person name="Hultmark D."/>
            <person name="Hetru C."/>
            <person name="Jiang H."/>
            <person name="Grimmelikhuijzen C.J."/>
            <person name="Hauser F."/>
            <person name="Cazzamali G."/>
            <person name="Williamson M."/>
            <person name="Park Y."/>
            <person name="Li B."/>
            <person name="Tanaka Y."/>
            <person name="Predel R."/>
            <person name="Neupert S."/>
            <person name="Schachtner J."/>
            <person name="Verleyen P."/>
            <person name="Raible F."/>
            <person name="Bork P."/>
            <person name="Friedrich M."/>
            <person name="Walden K.K."/>
            <person name="Robertson H.M."/>
            <person name="Angeli S."/>
            <person name="Foret S."/>
            <person name="Bucher G."/>
            <person name="Schuetz S."/>
            <person name="Maleszka R."/>
            <person name="Wimmer E.A."/>
            <person name="Beeman R.W."/>
            <person name="Lorenzen M."/>
            <person name="Tomoyasu Y."/>
            <person name="Miller S.C."/>
            <person name="Grossmann D."/>
            <person name="Bucher G."/>
        </authorList>
    </citation>
    <scope>NUCLEOTIDE SEQUENCE [LARGE SCALE GENOMIC DNA]</scope>
    <source>
        <strain evidence="11 12">Georgia GA2</strain>
    </source>
</reference>
<dbReference type="PhylomeDB" id="D6WZ98"/>
<keyword evidence="2" id="KW-1003">Cell membrane</keyword>
<accession>D6WZ98</accession>
<dbReference type="GO" id="GO:0005549">
    <property type="term" value="F:odorant binding"/>
    <property type="evidence" value="ECO:0007669"/>
    <property type="project" value="InterPro"/>
</dbReference>
<evidence type="ECO:0000256" key="6">
    <source>
        <dbReference type="ARBA" id="ARBA00022989"/>
    </source>
</evidence>
<evidence type="ECO:0000313" key="12">
    <source>
        <dbReference type="Proteomes" id="UP000007266"/>
    </source>
</evidence>
<dbReference type="OrthoDB" id="8196465at2759"/>
<evidence type="ECO:0000256" key="3">
    <source>
        <dbReference type="ARBA" id="ARBA00022606"/>
    </source>
</evidence>
<evidence type="ECO:0000313" key="11">
    <source>
        <dbReference type="EMBL" id="EFA10701.1"/>
    </source>
</evidence>
<comment type="similarity">
    <text evidence="10">Belongs to the insect chemoreceptor superfamily. Heteromeric odorant receptor channel (TC 1.A.69) family.</text>
</comment>
<feature type="transmembrane region" description="Helical" evidence="10">
    <location>
        <begin position="341"/>
        <end position="367"/>
    </location>
</feature>
<evidence type="ECO:0000256" key="1">
    <source>
        <dbReference type="ARBA" id="ARBA00004651"/>
    </source>
</evidence>
<keyword evidence="7 10" id="KW-0472">Membrane</keyword>
<keyword evidence="6 10" id="KW-1133">Transmembrane helix</keyword>
<evidence type="ECO:0000256" key="8">
    <source>
        <dbReference type="ARBA" id="ARBA00023170"/>
    </source>
</evidence>
<evidence type="ECO:0000256" key="9">
    <source>
        <dbReference type="ARBA" id="ARBA00023224"/>
    </source>
</evidence>
<name>D6WZ98_TRICA</name>
<dbReference type="OMA" id="MAYDSAW"/>
<evidence type="ECO:0000256" key="4">
    <source>
        <dbReference type="ARBA" id="ARBA00022692"/>
    </source>
</evidence>
<comment type="subcellular location">
    <subcellularLocation>
        <location evidence="1 10">Cell membrane</location>
        <topology evidence="1 10">Multi-pass membrane protein</topology>
    </subcellularLocation>
</comment>
<protein>
    <recommendedName>
        <fullName evidence="10">Odorant receptor</fullName>
    </recommendedName>
</protein>
<feature type="transmembrane region" description="Helical" evidence="10">
    <location>
        <begin position="284"/>
        <end position="304"/>
    </location>
</feature>
<dbReference type="GO" id="GO:0050911">
    <property type="term" value="P:detection of chemical stimulus involved in sensory perception of smell"/>
    <property type="evidence" value="ECO:0000318"/>
    <property type="project" value="GO_Central"/>
</dbReference>
<dbReference type="Pfam" id="PF02949">
    <property type="entry name" value="7tm_6"/>
    <property type="match status" value="1"/>
</dbReference>
<evidence type="ECO:0000256" key="2">
    <source>
        <dbReference type="ARBA" id="ARBA00022475"/>
    </source>
</evidence>
<evidence type="ECO:0000256" key="10">
    <source>
        <dbReference type="RuleBase" id="RU351113"/>
    </source>
</evidence>
<keyword evidence="8 10" id="KW-0675">Receptor</keyword>
<dbReference type="GO" id="GO:0004984">
    <property type="term" value="F:olfactory receptor activity"/>
    <property type="evidence" value="ECO:0000318"/>
    <property type="project" value="GO_Central"/>
</dbReference>